<dbReference type="PANTHER" id="PTHR45625">
    <property type="entry name" value="PEPTIDYL-PROLYL CIS-TRANS ISOMERASE-RELATED"/>
    <property type="match status" value="1"/>
</dbReference>
<feature type="signal peptide" evidence="3">
    <location>
        <begin position="1"/>
        <end position="26"/>
    </location>
</feature>
<evidence type="ECO:0000259" key="4">
    <source>
        <dbReference type="PROSITE" id="PS50072"/>
    </source>
</evidence>
<evidence type="ECO:0000313" key="6">
    <source>
        <dbReference type="Proteomes" id="UP000623461"/>
    </source>
</evidence>
<proteinExistence type="predicted"/>
<keyword evidence="3" id="KW-0732">Signal</keyword>
<organism evidence="5 6">
    <name type="scientific">Terrabacter tumescens</name>
    <dbReference type="NCBI Taxonomy" id="60443"/>
    <lineage>
        <taxon>Bacteria</taxon>
        <taxon>Bacillati</taxon>
        <taxon>Actinomycetota</taxon>
        <taxon>Actinomycetes</taxon>
        <taxon>Micrococcales</taxon>
        <taxon>Intrasporangiaceae</taxon>
        <taxon>Terrabacter</taxon>
    </lineage>
</organism>
<keyword evidence="6" id="KW-1185">Reference proteome</keyword>
<accession>A0ABQ2HI83</accession>
<dbReference type="InterPro" id="IPR029000">
    <property type="entry name" value="Cyclophilin-like_dom_sf"/>
</dbReference>
<evidence type="ECO:0000313" key="5">
    <source>
        <dbReference type="EMBL" id="GGM81417.1"/>
    </source>
</evidence>
<feature type="domain" description="PPIase cyclophilin-type" evidence="4">
    <location>
        <begin position="89"/>
        <end position="239"/>
    </location>
</feature>
<name>A0ABQ2HI83_9MICO</name>
<dbReference type="PANTHER" id="PTHR45625:SF3">
    <property type="entry name" value="PEPTIDYL-PROLYL CIS-TRANS ISOMERASE B-RELATED"/>
    <property type="match status" value="1"/>
</dbReference>
<dbReference type="InterPro" id="IPR002130">
    <property type="entry name" value="Cyclophilin-type_PPIase_dom"/>
</dbReference>
<comment type="caution">
    <text evidence="5">The sequence shown here is derived from an EMBL/GenBank/DDBJ whole genome shotgun (WGS) entry which is preliminary data.</text>
</comment>
<evidence type="ECO:0000256" key="1">
    <source>
        <dbReference type="ARBA" id="ARBA00002388"/>
    </source>
</evidence>
<gene>
    <name evidence="5" type="ORF">GCM10009721_02330</name>
</gene>
<dbReference type="SUPFAM" id="SSF50891">
    <property type="entry name" value="Cyclophilin-like"/>
    <property type="match status" value="1"/>
</dbReference>
<dbReference type="RefSeq" id="WP_162180975.1">
    <property type="nucleotide sequence ID" value="NZ_BMNZ01000001.1"/>
</dbReference>
<dbReference type="Gene3D" id="2.40.100.10">
    <property type="entry name" value="Cyclophilin-like"/>
    <property type="match status" value="1"/>
</dbReference>
<feature type="region of interest" description="Disordered" evidence="2">
    <location>
        <begin position="34"/>
        <end position="54"/>
    </location>
</feature>
<dbReference type="Pfam" id="PF00160">
    <property type="entry name" value="Pro_isomerase"/>
    <property type="match status" value="1"/>
</dbReference>
<evidence type="ECO:0000256" key="3">
    <source>
        <dbReference type="SAM" id="SignalP"/>
    </source>
</evidence>
<dbReference type="PROSITE" id="PS50072">
    <property type="entry name" value="CSA_PPIASE_2"/>
    <property type="match status" value="1"/>
</dbReference>
<comment type="function">
    <text evidence="1">PPIases accelerate the folding of proteins. It catalyzes the cis-trans isomerization of proline imidic peptide bonds in oligopeptides.</text>
</comment>
<reference evidence="6" key="1">
    <citation type="journal article" date="2019" name="Int. J. Syst. Evol. Microbiol.">
        <title>The Global Catalogue of Microorganisms (GCM) 10K type strain sequencing project: providing services to taxonomists for standard genome sequencing and annotation.</title>
        <authorList>
            <consortium name="The Broad Institute Genomics Platform"/>
            <consortium name="The Broad Institute Genome Sequencing Center for Infectious Disease"/>
            <person name="Wu L."/>
            <person name="Ma J."/>
        </authorList>
    </citation>
    <scope>NUCLEOTIDE SEQUENCE [LARGE SCALE GENOMIC DNA]</scope>
    <source>
        <strain evidence="6">JCM 1365</strain>
    </source>
</reference>
<sequence length="242" mass="24658">MAGGQPSRPKVSRVVAGMVSVALALAAAACSTATSQPRPGETGASARTSAGTCAPPPVAPSTYPTFATPPPASVALGSGWSAVLHTTCGEVSLVLDGKQAPRSVASFVTLARSGYWSPSVCHRLTSGRAPTAFLQCGDPTGRSTADPGYGLPLENVPADRTYRVGDVGVARGDGFPSTSGEFFIVHHAFTVGSGSPVYSLIGRVTSGLAVVEHVAGVGGEDFRDDGPPWQSISILRVDVRPR</sequence>
<dbReference type="EMBL" id="BMNZ01000001">
    <property type="protein sequence ID" value="GGM81417.1"/>
    <property type="molecule type" value="Genomic_DNA"/>
</dbReference>
<protein>
    <recommendedName>
        <fullName evidence="4">PPIase cyclophilin-type domain-containing protein</fullName>
    </recommendedName>
</protein>
<evidence type="ECO:0000256" key="2">
    <source>
        <dbReference type="SAM" id="MobiDB-lite"/>
    </source>
</evidence>
<dbReference type="Proteomes" id="UP000623461">
    <property type="component" value="Unassembled WGS sequence"/>
</dbReference>
<feature type="chain" id="PRO_5047322583" description="PPIase cyclophilin-type domain-containing protein" evidence="3">
    <location>
        <begin position="27"/>
        <end position="242"/>
    </location>
</feature>
<dbReference type="InterPro" id="IPR044666">
    <property type="entry name" value="Cyclophilin_A-like"/>
</dbReference>